<proteinExistence type="predicted"/>
<evidence type="ECO:0000313" key="1">
    <source>
        <dbReference type="EMBL" id="RMC30819.1"/>
    </source>
</evidence>
<dbReference type="Proteomes" id="UP000273516">
    <property type="component" value="Unassembled WGS sequence"/>
</dbReference>
<keyword evidence="2" id="KW-1185">Reference proteome</keyword>
<dbReference type="InterPro" id="IPR009061">
    <property type="entry name" value="DNA-bd_dom_put_sf"/>
</dbReference>
<accession>A0A3M0LZ70</accession>
<organism evidence="1 2">
    <name type="scientific">Paracoccus alkanivorans</name>
    <dbReference type="NCBI Taxonomy" id="2116655"/>
    <lineage>
        <taxon>Bacteria</taxon>
        <taxon>Pseudomonadati</taxon>
        <taxon>Pseudomonadota</taxon>
        <taxon>Alphaproteobacteria</taxon>
        <taxon>Rhodobacterales</taxon>
        <taxon>Paracoccaceae</taxon>
        <taxon>Paracoccus</taxon>
    </lineage>
</organism>
<dbReference type="Gene3D" id="1.10.1660.10">
    <property type="match status" value="1"/>
</dbReference>
<reference evidence="1 2" key="1">
    <citation type="submission" date="2018-07" db="EMBL/GenBank/DDBJ databases">
        <authorList>
            <person name="Zhang Y."/>
            <person name="Wang L."/>
            <person name="Ma S."/>
        </authorList>
    </citation>
    <scope>NUCLEOTIDE SEQUENCE [LARGE SCALE GENOMIC DNA]</scope>
    <source>
        <strain evidence="1 2">4-2</strain>
    </source>
</reference>
<dbReference type="EMBL" id="QOKZ01000015">
    <property type="protein sequence ID" value="RMC30819.1"/>
    <property type="molecule type" value="Genomic_DNA"/>
</dbReference>
<protein>
    <recommendedName>
        <fullName evidence="3">Transcription regulator MerR DNA binding domain-containing protein</fullName>
    </recommendedName>
</protein>
<dbReference type="SUPFAM" id="SSF46955">
    <property type="entry name" value="Putative DNA-binding domain"/>
    <property type="match status" value="1"/>
</dbReference>
<dbReference type="AlphaFoldDB" id="A0A3M0LZ70"/>
<gene>
    <name evidence="1" type="ORF">C9E81_21430</name>
</gene>
<name>A0A3M0LZ70_9RHOB</name>
<evidence type="ECO:0008006" key="3">
    <source>
        <dbReference type="Google" id="ProtNLM"/>
    </source>
</evidence>
<sequence length="62" mass="6790">MLRTRNPCRSPPPAHLSDVREKIAQLHALERKLQDLIAECRGDDDPDCAILDELGSPGAARG</sequence>
<evidence type="ECO:0000313" key="2">
    <source>
        <dbReference type="Proteomes" id="UP000273516"/>
    </source>
</evidence>
<comment type="caution">
    <text evidence="1">The sequence shown here is derived from an EMBL/GenBank/DDBJ whole genome shotgun (WGS) entry which is preliminary data.</text>
</comment>